<sequence length="507" mass="57380">MGSSSEIIDIATSARRIGVDNRISLKFYFRIADNILKQADIFRAEKNVIDLYVMLLRFSSLALETIPSHRDYRTSLKSNKEYLRMRLLDVLTELEKLKPVVQQRIDELYPKLKPRYNVQAHPANGSLGWSSAVKPSLNSYDHAKVRNPPGHNFGYMGSRGQQFLNAAPLEERFRKMSVNFRPNEETLSRHSILGPGGLSAQWQPPKYDTKVQYPSNIDFSPVVIPSFQQFVDSKPMITNGSNDEPERPIVEPSVASSENIQKNYTEELSSMISFEEPESVTDNNLIRQPSPPPVLAEVQDLVPALCPEVREPECIIENSLPDESLRSESPLELHIATTMMDTFMRLAKSNTKKNLETCGILAGSLKNRKFYITALIIPKQESTSDSCQATNEEEIFEVQDKQSLFPLGWIHTHPTQSCFMSSIDVHTHYSYQIMLPEAVAIVMAPQDSSRNHGIFRLTTPGGMTVIRNCDRRGFHAHSSPEDGGPIYNTCKEVYMNPNLKFDVIDLR</sequence>
<evidence type="ECO:0000256" key="2">
    <source>
        <dbReference type="ARBA" id="ARBA00004170"/>
    </source>
</evidence>
<evidence type="ECO:0000256" key="10">
    <source>
        <dbReference type="ARBA" id="ARBA00022833"/>
    </source>
</evidence>
<dbReference type="CDD" id="cd08066">
    <property type="entry name" value="MPN_AMSH_like"/>
    <property type="match status" value="1"/>
</dbReference>
<dbReference type="GO" id="GO:0070536">
    <property type="term" value="P:protein K63-linked deubiquitination"/>
    <property type="evidence" value="ECO:0007669"/>
    <property type="project" value="InterPro"/>
</dbReference>
<dbReference type="InterPro" id="IPR044098">
    <property type="entry name" value="STAMBP/STALP-like_MPN"/>
</dbReference>
<evidence type="ECO:0000256" key="12">
    <source>
        <dbReference type="ARBA" id="ARBA00023136"/>
    </source>
</evidence>
<dbReference type="Proteomes" id="UP000682877">
    <property type="component" value="Chromosome 1"/>
</dbReference>
<comment type="similarity">
    <text evidence="4">Belongs to the peptidase M67C family.</text>
</comment>
<dbReference type="FunFam" id="1.20.58.80:FF:000020">
    <property type="entry name" value="AMSH-like ubiquitin thioesterase 3"/>
    <property type="match status" value="1"/>
</dbReference>
<gene>
    <name evidence="14" type="ORF">AARE701A_LOCUS3168</name>
</gene>
<dbReference type="FunFam" id="3.40.140.10:FF:000024">
    <property type="entry name" value="AMSH-like ubiquitin thioesterase 3"/>
    <property type="match status" value="1"/>
</dbReference>
<evidence type="ECO:0000256" key="11">
    <source>
        <dbReference type="ARBA" id="ARBA00023049"/>
    </source>
</evidence>
<dbReference type="InterPro" id="IPR000555">
    <property type="entry name" value="JAMM/MPN+_dom"/>
</dbReference>
<dbReference type="AlphaFoldDB" id="A0A8S1ZIE9"/>
<keyword evidence="12" id="KW-0472">Membrane</keyword>
<dbReference type="InterPro" id="IPR015063">
    <property type="entry name" value="USP8_dimer"/>
</dbReference>
<dbReference type="GO" id="GO:0140492">
    <property type="term" value="F:metal-dependent deubiquitinase activity"/>
    <property type="evidence" value="ECO:0007669"/>
    <property type="project" value="InterPro"/>
</dbReference>
<evidence type="ECO:0000256" key="3">
    <source>
        <dbReference type="ARBA" id="ARBA00004496"/>
    </source>
</evidence>
<evidence type="ECO:0000256" key="9">
    <source>
        <dbReference type="ARBA" id="ARBA00022801"/>
    </source>
</evidence>
<evidence type="ECO:0000256" key="7">
    <source>
        <dbReference type="ARBA" id="ARBA00022723"/>
    </source>
</evidence>
<feature type="domain" description="MPN" evidence="13">
    <location>
        <begin position="333"/>
        <end position="463"/>
    </location>
</feature>
<evidence type="ECO:0000313" key="14">
    <source>
        <dbReference type="EMBL" id="CAE5959666.1"/>
    </source>
</evidence>
<dbReference type="Gene3D" id="3.40.140.10">
    <property type="entry name" value="Cytidine Deaminase, domain 2"/>
    <property type="match status" value="1"/>
</dbReference>
<keyword evidence="11" id="KW-0482">Metalloprotease</keyword>
<dbReference type="GO" id="GO:0071108">
    <property type="term" value="P:protein K48-linked deubiquitination"/>
    <property type="evidence" value="ECO:0007669"/>
    <property type="project" value="TreeGrafter"/>
</dbReference>
<keyword evidence="6" id="KW-0645">Protease</keyword>
<evidence type="ECO:0000313" key="15">
    <source>
        <dbReference type="Proteomes" id="UP000682877"/>
    </source>
</evidence>
<organism evidence="14 15">
    <name type="scientific">Arabidopsis arenosa</name>
    <name type="common">Sand rock-cress</name>
    <name type="synonym">Cardaminopsis arenosa</name>
    <dbReference type="NCBI Taxonomy" id="38785"/>
    <lineage>
        <taxon>Eukaryota</taxon>
        <taxon>Viridiplantae</taxon>
        <taxon>Streptophyta</taxon>
        <taxon>Embryophyta</taxon>
        <taxon>Tracheophyta</taxon>
        <taxon>Spermatophyta</taxon>
        <taxon>Magnoliopsida</taxon>
        <taxon>eudicotyledons</taxon>
        <taxon>Gunneridae</taxon>
        <taxon>Pentapetalae</taxon>
        <taxon>rosids</taxon>
        <taxon>malvids</taxon>
        <taxon>Brassicales</taxon>
        <taxon>Brassicaceae</taxon>
        <taxon>Camelineae</taxon>
        <taxon>Arabidopsis</taxon>
    </lineage>
</organism>
<keyword evidence="10" id="KW-0862">Zinc</keyword>
<evidence type="ECO:0000256" key="1">
    <source>
        <dbReference type="ARBA" id="ARBA00001947"/>
    </source>
</evidence>
<reference evidence="14" key="1">
    <citation type="submission" date="2021-01" db="EMBL/GenBank/DDBJ databases">
        <authorList>
            <person name="Bezrukov I."/>
        </authorList>
    </citation>
    <scope>NUCLEOTIDE SEQUENCE</scope>
</reference>
<dbReference type="GO" id="GO:0061578">
    <property type="term" value="F:K63-linked deubiquitinase activity"/>
    <property type="evidence" value="ECO:0007669"/>
    <property type="project" value="InterPro"/>
</dbReference>
<evidence type="ECO:0000256" key="8">
    <source>
        <dbReference type="ARBA" id="ARBA00022786"/>
    </source>
</evidence>
<dbReference type="SUPFAM" id="SSF102712">
    <property type="entry name" value="JAB1/MPN domain"/>
    <property type="match status" value="1"/>
</dbReference>
<protein>
    <recommendedName>
        <fullName evidence="13">MPN domain-containing protein</fullName>
    </recommendedName>
</protein>
<accession>A0A8S1ZIE9</accession>
<dbReference type="PROSITE" id="PS50249">
    <property type="entry name" value="MPN"/>
    <property type="match status" value="1"/>
</dbReference>
<dbReference type="Pfam" id="PF01398">
    <property type="entry name" value="JAB"/>
    <property type="match status" value="1"/>
</dbReference>
<comment type="subcellular location">
    <subcellularLocation>
        <location evidence="3">Cytoplasm</location>
    </subcellularLocation>
    <subcellularLocation>
        <location evidence="2">Membrane</location>
        <topology evidence="2">Peripheral membrane protein</topology>
    </subcellularLocation>
</comment>
<name>A0A8S1ZIE9_ARAAE</name>
<evidence type="ECO:0000256" key="4">
    <source>
        <dbReference type="ARBA" id="ARBA00010981"/>
    </source>
</evidence>
<keyword evidence="9" id="KW-0378">Hydrolase</keyword>
<keyword evidence="8" id="KW-0833">Ubl conjugation pathway</keyword>
<keyword evidence="5" id="KW-0963">Cytoplasm</keyword>
<proteinExistence type="inferred from homology"/>
<keyword evidence="15" id="KW-1185">Reference proteome</keyword>
<evidence type="ECO:0000259" key="13">
    <source>
        <dbReference type="PROSITE" id="PS50249"/>
    </source>
</evidence>
<evidence type="ECO:0000256" key="5">
    <source>
        <dbReference type="ARBA" id="ARBA00022490"/>
    </source>
</evidence>
<dbReference type="PANTHER" id="PTHR12947:SF19">
    <property type="entry name" value="AMSH-LIKE UBIQUITIN THIOESTERASE 1"/>
    <property type="match status" value="1"/>
</dbReference>
<dbReference type="GO" id="GO:0046872">
    <property type="term" value="F:metal ion binding"/>
    <property type="evidence" value="ECO:0007669"/>
    <property type="project" value="UniProtKB-KW"/>
</dbReference>
<dbReference type="InterPro" id="IPR037518">
    <property type="entry name" value="MPN"/>
</dbReference>
<dbReference type="GO" id="GO:0005768">
    <property type="term" value="C:endosome"/>
    <property type="evidence" value="ECO:0007669"/>
    <property type="project" value="TreeGrafter"/>
</dbReference>
<keyword evidence="7" id="KW-0479">Metal-binding</keyword>
<dbReference type="GO" id="GO:0016020">
    <property type="term" value="C:membrane"/>
    <property type="evidence" value="ECO:0007669"/>
    <property type="project" value="UniProtKB-SubCell"/>
</dbReference>
<dbReference type="Gene3D" id="1.20.58.80">
    <property type="entry name" value="Phosphotransferase system, lactose/cellobiose-type IIA subunit"/>
    <property type="match status" value="1"/>
</dbReference>
<dbReference type="SMART" id="SM00232">
    <property type="entry name" value="JAB_MPN"/>
    <property type="match status" value="1"/>
</dbReference>
<evidence type="ECO:0000256" key="6">
    <source>
        <dbReference type="ARBA" id="ARBA00022670"/>
    </source>
</evidence>
<dbReference type="EMBL" id="LR999451">
    <property type="protein sequence ID" value="CAE5959666.1"/>
    <property type="molecule type" value="Genomic_DNA"/>
</dbReference>
<dbReference type="Pfam" id="PF08969">
    <property type="entry name" value="USP8_dimer"/>
    <property type="match status" value="1"/>
</dbReference>
<dbReference type="PANTHER" id="PTHR12947">
    <property type="entry name" value="AMSH-LIKE PROTEASE"/>
    <property type="match status" value="1"/>
</dbReference>
<dbReference type="GO" id="GO:0006508">
    <property type="term" value="P:proteolysis"/>
    <property type="evidence" value="ECO:0007669"/>
    <property type="project" value="UniProtKB-KW"/>
</dbReference>
<comment type="cofactor">
    <cofactor evidence="1">
        <name>Zn(2+)</name>
        <dbReference type="ChEBI" id="CHEBI:29105"/>
    </cofactor>
</comment>